<dbReference type="Proteomes" id="UP000299102">
    <property type="component" value="Unassembled WGS sequence"/>
</dbReference>
<accession>A0A4C1TMT7</accession>
<evidence type="ECO:0000313" key="2">
    <source>
        <dbReference type="EMBL" id="GBP15000.1"/>
    </source>
</evidence>
<proteinExistence type="predicted"/>
<comment type="caution">
    <text evidence="2">The sequence shown here is derived from an EMBL/GenBank/DDBJ whole genome shotgun (WGS) entry which is preliminary data.</text>
</comment>
<reference evidence="2 3" key="1">
    <citation type="journal article" date="2019" name="Commun. Biol.">
        <title>The bagworm genome reveals a unique fibroin gene that provides high tensile strength.</title>
        <authorList>
            <person name="Kono N."/>
            <person name="Nakamura H."/>
            <person name="Ohtoshi R."/>
            <person name="Tomita M."/>
            <person name="Numata K."/>
            <person name="Arakawa K."/>
        </authorList>
    </citation>
    <scope>NUCLEOTIDE SEQUENCE [LARGE SCALE GENOMIC DNA]</scope>
</reference>
<gene>
    <name evidence="2" type="ORF">EVAR_6647_1</name>
</gene>
<evidence type="ECO:0000256" key="1">
    <source>
        <dbReference type="SAM" id="MobiDB-lite"/>
    </source>
</evidence>
<dbReference type="AlphaFoldDB" id="A0A4C1TMT7"/>
<sequence>MAKTMKVHEILLEAGESKAHVRPNRSVAGARRGAPVDPRQIRKSRQKIISSTFRAFSRLSPIAKTTRAEVRARAAHGPEEIDN</sequence>
<organism evidence="2 3">
    <name type="scientific">Eumeta variegata</name>
    <name type="common">Bagworm moth</name>
    <name type="synonym">Eumeta japonica</name>
    <dbReference type="NCBI Taxonomy" id="151549"/>
    <lineage>
        <taxon>Eukaryota</taxon>
        <taxon>Metazoa</taxon>
        <taxon>Ecdysozoa</taxon>
        <taxon>Arthropoda</taxon>
        <taxon>Hexapoda</taxon>
        <taxon>Insecta</taxon>
        <taxon>Pterygota</taxon>
        <taxon>Neoptera</taxon>
        <taxon>Endopterygota</taxon>
        <taxon>Lepidoptera</taxon>
        <taxon>Glossata</taxon>
        <taxon>Ditrysia</taxon>
        <taxon>Tineoidea</taxon>
        <taxon>Psychidae</taxon>
        <taxon>Oiketicinae</taxon>
        <taxon>Eumeta</taxon>
    </lineage>
</organism>
<keyword evidence="3" id="KW-1185">Reference proteome</keyword>
<protein>
    <submittedName>
        <fullName evidence="2">Uncharacterized protein</fullName>
    </submittedName>
</protein>
<feature type="region of interest" description="Disordered" evidence="1">
    <location>
        <begin position="16"/>
        <end position="40"/>
    </location>
</feature>
<name>A0A4C1TMT7_EUMVA</name>
<dbReference type="EMBL" id="BGZK01000068">
    <property type="protein sequence ID" value="GBP15000.1"/>
    <property type="molecule type" value="Genomic_DNA"/>
</dbReference>
<evidence type="ECO:0000313" key="3">
    <source>
        <dbReference type="Proteomes" id="UP000299102"/>
    </source>
</evidence>